<evidence type="ECO:0000313" key="1">
    <source>
        <dbReference type="EMBL" id="MCB5228175.1"/>
    </source>
</evidence>
<protein>
    <submittedName>
        <fullName evidence="1">Uncharacterized protein</fullName>
    </submittedName>
</protein>
<dbReference type="EMBL" id="JAEINI020000015">
    <property type="protein sequence ID" value="MCB5228175.1"/>
    <property type="molecule type" value="Genomic_DNA"/>
</dbReference>
<evidence type="ECO:0000313" key="2">
    <source>
        <dbReference type="Proteomes" id="UP000633814"/>
    </source>
</evidence>
<reference evidence="1 2" key="1">
    <citation type="submission" date="2021-10" db="EMBL/GenBank/DDBJ databases">
        <title>Alishewanella koreense sp. nov. isolated from seawater of southwestern coast in South Korea and the proposal for the reclassification of Rheinheimera perlucida and Rheinheimera tuosuensis as Arsukibacterium perlucida and Arsukibacterium tuosuensis.</title>
        <authorList>
            <person name="Kim K.H."/>
            <person name="Ruan W."/>
            <person name="Kim K.R."/>
            <person name="Baek J.H."/>
            <person name="Jeon C.O."/>
        </authorList>
    </citation>
    <scope>NUCLEOTIDE SEQUENCE [LARGE SCALE GENOMIC DNA]</scope>
    <source>
        <strain evidence="1 2">16-MA</strain>
    </source>
</reference>
<dbReference type="Proteomes" id="UP000633814">
    <property type="component" value="Unassembled WGS sequence"/>
</dbReference>
<keyword evidence="2" id="KW-1185">Reference proteome</keyword>
<proteinExistence type="predicted"/>
<sequence>MIWSIFSSAKDYPEVVVGEEEGFVDLTFTISNSKKFESGAHEVVVKGNLKGDQVGFAIELLPSWNPKAIEGTDDAFYWGEAFFKNTGADSDSFIRALALLYGATVTDASVPNKVYAQVVGLGCNPGQLEVSACKMKFFFSPDGDEGLYSEVFINIDLAAKKLEFNEKDNDYRAALLRSLLQ</sequence>
<organism evidence="1 2">
    <name type="scientific">Alishewanella maricola</name>
    <dbReference type="NCBI Taxonomy" id="2795740"/>
    <lineage>
        <taxon>Bacteria</taxon>
        <taxon>Pseudomonadati</taxon>
        <taxon>Pseudomonadota</taxon>
        <taxon>Gammaproteobacteria</taxon>
        <taxon>Alteromonadales</taxon>
        <taxon>Alteromonadaceae</taxon>
        <taxon>Alishewanella</taxon>
    </lineage>
</organism>
<comment type="caution">
    <text evidence="1">The sequence shown here is derived from an EMBL/GenBank/DDBJ whole genome shotgun (WGS) entry which is preliminary data.</text>
</comment>
<dbReference type="RefSeq" id="WP_226752237.1">
    <property type="nucleotide sequence ID" value="NZ_JAEINI020000015.1"/>
</dbReference>
<accession>A0ABS8C759</accession>
<gene>
    <name evidence="1" type="ORF">JAO78_015300</name>
</gene>
<name>A0ABS8C759_9ALTE</name>